<reference evidence="3" key="1">
    <citation type="journal article" date="2019" name="Int. J. Syst. Evol. Microbiol.">
        <title>The Global Catalogue of Microorganisms (GCM) 10K type strain sequencing project: providing services to taxonomists for standard genome sequencing and annotation.</title>
        <authorList>
            <consortium name="The Broad Institute Genomics Platform"/>
            <consortium name="The Broad Institute Genome Sequencing Center for Infectious Disease"/>
            <person name="Wu L."/>
            <person name="Ma J."/>
        </authorList>
    </citation>
    <scope>NUCLEOTIDE SEQUENCE [LARGE SCALE GENOMIC DNA]</scope>
    <source>
        <strain evidence="3">CGMCC 4.7641</strain>
    </source>
</reference>
<accession>A0ABW5HMS7</accession>
<organism evidence="2 3">
    <name type="scientific">Amycolatopsis silviterrae</name>
    <dbReference type="NCBI Taxonomy" id="1656914"/>
    <lineage>
        <taxon>Bacteria</taxon>
        <taxon>Bacillati</taxon>
        <taxon>Actinomycetota</taxon>
        <taxon>Actinomycetes</taxon>
        <taxon>Pseudonocardiales</taxon>
        <taxon>Pseudonocardiaceae</taxon>
        <taxon>Amycolatopsis</taxon>
    </lineage>
</organism>
<proteinExistence type="inferred from homology"/>
<evidence type="ECO:0000256" key="1">
    <source>
        <dbReference type="ARBA" id="ARBA00009320"/>
    </source>
</evidence>
<dbReference type="EMBL" id="JBHUKS010000037">
    <property type="protein sequence ID" value="MFD2474356.1"/>
    <property type="molecule type" value="Genomic_DNA"/>
</dbReference>
<dbReference type="InterPro" id="IPR036038">
    <property type="entry name" value="Aminotransferase-like"/>
</dbReference>
<name>A0ABW5HMS7_9PSEU</name>
<dbReference type="EC" id="4.1.3.38" evidence="2"/>
<evidence type="ECO:0000313" key="3">
    <source>
        <dbReference type="Proteomes" id="UP001597483"/>
    </source>
</evidence>
<dbReference type="RefSeq" id="WP_378313569.1">
    <property type="nucleotide sequence ID" value="NZ_JBHUKS010000037.1"/>
</dbReference>
<dbReference type="SUPFAM" id="SSF56752">
    <property type="entry name" value="D-aminoacid aminotransferase-like PLP-dependent enzymes"/>
    <property type="match status" value="1"/>
</dbReference>
<dbReference type="Gene3D" id="3.20.10.10">
    <property type="entry name" value="D-amino Acid Aminotransferase, subunit A, domain 2"/>
    <property type="match status" value="1"/>
</dbReference>
<dbReference type="Gene3D" id="3.30.470.10">
    <property type="match status" value="1"/>
</dbReference>
<dbReference type="InterPro" id="IPR050571">
    <property type="entry name" value="Class-IV_PLP-Dep_Aminotrnsfr"/>
</dbReference>
<dbReference type="Pfam" id="PF01063">
    <property type="entry name" value="Aminotran_4"/>
    <property type="match status" value="1"/>
</dbReference>
<comment type="similarity">
    <text evidence="1">Belongs to the class-IV pyridoxal-phosphate-dependent aminotransferase family.</text>
</comment>
<dbReference type="GO" id="GO:0008696">
    <property type="term" value="F:4-amino-4-deoxychorismate lyase activity"/>
    <property type="evidence" value="ECO:0007669"/>
    <property type="project" value="UniProtKB-EC"/>
</dbReference>
<comment type="caution">
    <text evidence="2">The sequence shown here is derived from an EMBL/GenBank/DDBJ whole genome shotgun (WGS) entry which is preliminary data.</text>
</comment>
<evidence type="ECO:0000313" key="2">
    <source>
        <dbReference type="EMBL" id="MFD2474356.1"/>
    </source>
</evidence>
<dbReference type="PANTHER" id="PTHR42743">
    <property type="entry name" value="AMINO-ACID AMINOTRANSFERASE"/>
    <property type="match status" value="1"/>
</dbReference>
<dbReference type="InterPro" id="IPR001544">
    <property type="entry name" value="Aminotrans_IV"/>
</dbReference>
<dbReference type="InterPro" id="IPR043132">
    <property type="entry name" value="BCAT-like_C"/>
</dbReference>
<dbReference type="NCBIfam" id="NF005886">
    <property type="entry name" value="PRK07849.1-1"/>
    <property type="match status" value="1"/>
</dbReference>
<dbReference type="Proteomes" id="UP001597483">
    <property type="component" value="Unassembled WGS sequence"/>
</dbReference>
<keyword evidence="2" id="KW-0456">Lyase</keyword>
<sequence length="282" mass="30832">MRVLGYLDGSVADPDDPRINVADLGLLRGDGVFETVLIEDGEPRELDLHLDRLARSARMMELPEPDDKQWERAIRAVVDHWPDDSEIAMKLIYTRGLDSEPDSPPTAFALGLEISPKMMRERTEGIAAITLERGIEPGLAERAPWLLLGAKTLSYAVNMAALREANRRGASDVIFTATDGSVLEGPTVSVVLVRGRTLYTPPPIIGILPGTTQAAVYRGAEHAGFTAKIETLTVDDLFTGDAVFVASSVRKLTRVHTLDGKELPDSTELHQELSAAYESVYR</sequence>
<protein>
    <submittedName>
        <fullName evidence="2">Aminodeoxychorismate lyase</fullName>
        <ecNumber evidence="2">4.1.3.38</ecNumber>
    </submittedName>
</protein>
<dbReference type="NCBIfam" id="NF005887">
    <property type="entry name" value="PRK07849.1-2"/>
    <property type="match status" value="1"/>
</dbReference>
<dbReference type="InterPro" id="IPR043131">
    <property type="entry name" value="BCAT-like_N"/>
</dbReference>
<dbReference type="PANTHER" id="PTHR42743:SF11">
    <property type="entry name" value="AMINODEOXYCHORISMATE LYASE"/>
    <property type="match status" value="1"/>
</dbReference>
<gene>
    <name evidence="2" type="ORF">ACFSVL_43600</name>
</gene>
<keyword evidence="3" id="KW-1185">Reference proteome</keyword>